<feature type="transmembrane region" description="Helical" evidence="13">
    <location>
        <begin position="184"/>
        <end position="202"/>
    </location>
</feature>
<feature type="transmembrane region" description="Helical" evidence="13">
    <location>
        <begin position="418"/>
        <end position="442"/>
    </location>
</feature>
<feature type="transmembrane region" description="Helical" evidence="13">
    <location>
        <begin position="235"/>
        <end position="253"/>
    </location>
</feature>
<feature type="binding site" evidence="12">
    <location>
        <position position="315"/>
    </location>
    <ligand>
        <name>K(+)</name>
        <dbReference type="ChEBI" id="CHEBI:29103"/>
    </ligand>
</feature>
<organism evidence="14 15">
    <name type="scientific">Labilibaculum antarcticum</name>
    <dbReference type="NCBI Taxonomy" id="1717717"/>
    <lineage>
        <taxon>Bacteria</taxon>
        <taxon>Pseudomonadati</taxon>
        <taxon>Bacteroidota</taxon>
        <taxon>Bacteroidia</taxon>
        <taxon>Marinilabiliales</taxon>
        <taxon>Marinifilaceae</taxon>
        <taxon>Labilibaculum</taxon>
    </lineage>
</organism>
<evidence type="ECO:0000256" key="13">
    <source>
        <dbReference type="SAM" id="Phobius"/>
    </source>
</evidence>
<evidence type="ECO:0000256" key="4">
    <source>
        <dbReference type="ARBA" id="ARBA00022475"/>
    </source>
</evidence>
<dbReference type="RefSeq" id="WP_096429710.1">
    <property type="nucleotide sequence ID" value="NZ_AP018042.1"/>
</dbReference>
<gene>
    <name evidence="14" type="ORF">ALGA_2549</name>
</gene>
<dbReference type="OrthoDB" id="9810952at2"/>
<keyword evidence="8 12" id="KW-0630">Potassium</keyword>
<sequence length="482" mass="53608">MFNWKFVFYVMSVLMIVESFFLIISSVVALLYGEGDFICFVQSAGISLFFGGIIYLFTQNCSRDIGKREAFLVVSLVWVVFSIFGALPFLLGGYIPNFTDAFFESISGFTTTGASIVNDIEALPHGILFWRSLTHLLGGMGILVLTVAILPVFGIGGMAMFNAEAAGITMGKLHPRIKETAQRLWGIYMLLVAIETIFLVFGEMDWFDAICHSFGTLASGGFSTKNTSIVNYSPYTQYVLIVFMFFAGVNFTLHYFAIKGRFRKIWQNQEFKVYTGLIVLVTSIITLTLVYLDHGTFEKSFRDALFQVTSIITSTGFVSADYSLWHPYLVFLIFGLMFTGACVGSTSGGVKILRHLLLFKNSILEFKRMIHPSAVLPVRYNKEMVGQDVISKILAFVILYFMVFFIGCFAMTLIGLDLISAMGAVATTMGGIGPGLGVVGPMNNFASVPEVGKWILSFLMILGRLELFTFLIIFVPSFWKNQ</sequence>
<feature type="transmembrane region" description="Helical" evidence="13">
    <location>
        <begin position="328"/>
        <end position="350"/>
    </location>
</feature>
<dbReference type="KEGG" id="mbas:ALGA_2549"/>
<evidence type="ECO:0000313" key="15">
    <source>
        <dbReference type="Proteomes" id="UP000218267"/>
    </source>
</evidence>
<evidence type="ECO:0000256" key="6">
    <source>
        <dbReference type="ARBA" id="ARBA00022538"/>
    </source>
</evidence>
<feature type="transmembrane region" description="Helical" evidence="13">
    <location>
        <begin position="454"/>
        <end position="479"/>
    </location>
</feature>
<feature type="binding site" evidence="12">
    <location>
        <position position="220"/>
    </location>
    <ligand>
        <name>K(+)</name>
        <dbReference type="ChEBI" id="CHEBI:29103"/>
    </ligand>
</feature>
<evidence type="ECO:0000256" key="7">
    <source>
        <dbReference type="ARBA" id="ARBA00022692"/>
    </source>
</evidence>
<reference evidence="15" key="2">
    <citation type="journal article" date="2020" name="Antonie Van Leeuwenhoek">
        <title>Labilibaculum antarcticum sp. nov., a novel facultative anaerobic, psychrotorelant bacterium isolated from marine sediment of Antarctica.</title>
        <authorList>
            <person name="Watanabe M."/>
            <person name="Kojima H."/>
            <person name="Fukui M."/>
        </authorList>
    </citation>
    <scope>NUCLEOTIDE SEQUENCE [LARGE SCALE GENOMIC DNA]</scope>
    <source>
        <strain evidence="15">SPP2</strain>
    </source>
</reference>
<dbReference type="Pfam" id="PF02386">
    <property type="entry name" value="TrkH"/>
    <property type="match status" value="1"/>
</dbReference>
<dbReference type="PANTHER" id="PTHR32024:SF2">
    <property type="entry name" value="TRK SYSTEM POTASSIUM UPTAKE PROTEIN TRKG-RELATED"/>
    <property type="match status" value="1"/>
</dbReference>
<evidence type="ECO:0000256" key="10">
    <source>
        <dbReference type="ARBA" id="ARBA00023065"/>
    </source>
</evidence>
<dbReference type="GO" id="GO:0015379">
    <property type="term" value="F:potassium:chloride symporter activity"/>
    <property type="evidence" value="ECO:0007669"/>
    <property type="project" value="InterPro"/>
</dbReference>
<keyword evidence="15" id="KW-1185">Reference proteome</keyword>
<comment type="similarity">
    <text evidence="2">Belongs to the TrkH potassium transport family.</text>
</comment>
<feature type="transmembrane region" description="Helical" evidence="13">
    <location>
        <begin position="136"/>
        <end position="163"/>
    </location>
</feature>
<dbReference type="GO" id="GO:0005886">
    <property type="term" value="C:plasma membrane"/>
    <property type="evidence" value="ECO:0007669"/>
    <property type="project" value="UniProtKB-SubCell"/>
</dbReference>
<evidence type="ECO:0000256" key="8">
    <source>
        <dbReference type="ARBA" id="ARBA00022958"/>
    </source>
</evidence>
<dbReference type="PANTHER" id="PTHR32024">
    <property type="entry name" value="TRK SYSTEM POTASSIUM UPTAKE PROTEIN TRKG-RELATED"/>
    <property type="match status" value="1"/>
</dbReference>
<name>A0A1Y1CNN8_9BACT</name>
<evidence type="ECO:0000256" key="12">
    <source>
        <dbReference type="PIRSR" id="PIRSR006247-1"/>
    </source>
</evidence>
<keyword evidence="6" id="KW-0633">Potassium transport</keyword>
<dbReference type="InterPro" id="IPR004772">
    <property type="entry name" value="TrkH"/>
</dbReference>
<dbReference type="InterPro" id="IPR003445">
    <property type="entry name" value="Cat_transpt"/>
</dbReference>
<feature type="transmembrane region" description="Helical" evidence="13">
    <location>
        <begin position="70"/>
        <end position="95"/>
    </location>
</feature>
<evidence type="ECO:0000256" key="11">
    <source>
        <dbReference type="ARBA" id="ARBA00023136"/>
    </source>
</evidence>
<dbReference type="AlphaFoldDB" id="A0A1Y1CNN8"/>
<evidence type="ECO:0000313" key="14">
    <source>
        <dbReference type="EMBL" id="BAX80871.1"/>
    </source>
</evidence>
<feature type="transmembrane region" description="Helical" evidence="13">
    <location>
        <begin position="273"/>
        <end position="292"/>
    </location>
</feature>
<evidence type="ECO:0000256" key="9">
    <source>
        <dbReference type="ARBA" id="ARBA00022989"/>
    </source>
</evidence>
<proteinExistence type="inferred from homology"/>
<keyword evidence="5" id="KW-0997">Cell inner membrane</keyword>
<accession>A0A1Y1CNN8</accession>
<feature type="binding site" evidence="12">
    <location>
        <position position="111"/>
    </location>
    <ligand>
        <name>K(+)</name>
        <dbReference type="ChEBI" id="CHEBI:29103"/>
    </ligand>
</feature>
<evidence type="ECO:0000256" key="2">
    <source>
        <dbReference type="ARBA" id="ARBA00009137"/>
    </source>
</evidence>
<evidence type="ECO:0000256" key="1">
    <source>
        <dbReference type="ARBA" id="ARBA00004429"/>
    </source>
</evidence>
<comment type="subcellular location">
    <subcellularLocation>
        <location evidence="1">Cell inner membrane</location>
        <topology evidence="1">Multi-pass membrane protein</topology>
    </subcellularLocation>
</comment>
<keyword evidence="4" id="KW-1003">Cell membrane</keyword>
<keyword evidence="10" id="KW-0406">Ion transport</keyword>
<dbReference type="EMBL" id="AP018042">
    <property type="protein sequence ID" value="BAX80871.1"/>
    <property type="molecule type" value="Genomic_DNA"/>
</dbReference>
<dbReference type="Proteomes" id="UP000218267">
    <property type="component" value="Chromosome"/>
</dbReference>
<protein>
    <submittedName>
        <fullName evidence="14">Potassium transporter</fullName>
    </submittedName>
</protein>
<reference evidence="14 15" key="1">
    <citation type="journal article" date="2018" name="Mar. Genomics">
        <title>Complete genome sequence of Marinifilaceae bacterium strain SPP2, isolated from the Antarctic marine sediment.</title>
        <authorList>
            <person name="Watanabe M."/>
            <person name="Kojima H."/>
            <person name="Fukui M."/>
        </authorList>
    </citation>
    <scope>NUCLEOTIDE SEQUENCE [LARGE SCALE GENOMIC DNA]</scope>
    <source>
        <strain evidence="14 15">SPP2</strain>
    </source>
</reference>
<keyword evidence="11 13" id="KW-0472">Membrane</keyword>
<feature type="transmembrane region" description="Helical" evidence="13">
    <location>
        <begin position="389"/>
        <end position="412"/>
    </location>
</feature>
<dbReference type="GO" id="GO:0046872">
    <property type="term" value="F:metal ion binding"/>
    <property type="evidence" value="ECO:0007669"/>
    <property type="project" value="UniProtKB-KW"/>
</dbReference>
<evidence type="ECO:0000256" key="5">
    <source>
        <dbReference type="ARBA" id="ARBA00022519"/>
    </source>
</evidence>
<keyword evidence="3" id="KW-0813">Transport</keyword>
<feature type="binding site" evidence="12">
    <location>
        <position position="112"/>
    </location>
    <ligand>
        <name>K(+)</name>
        <dbReference type="ChEBI" id="CHEBI:29103"/>
    </ligand>
</feature>
<keyword evidence="7 13" id="KW-0812">Transmembrane</keyword>
<dbReference type="PIRSF" id="PIRSF006247">
    <property type="entry name" value="TrkH"/>
    <property type="match status" value="1"/>
</dbReference>
<evidence type="ECO:0000256" key="3">
    <source>
        <dbReference type="ARBA" id="ARBA00022448"/>
    </source>
</evidence>
<keyword evidence="12" id="KW-0479">Metal-binding</keyword>
<keyword evidence="9 13" id="KW-1133">Transmembrane helix</keyword>
<feature type="transmembrane region" description="Helical" evidence="13">
    <location>
        <begin position="37"/>
        <end position="58"/>
    </location>
</feature>
<feature type="transmembrane region" description="Helical" evidence="13">
    <location>
        <begin position="7"/>
        <end position="31"/>
    </location>
</feature>